<reference evidence="1" key="1">
    <citation type="journal article" date="2013" name="J. Plant Res.">
        <title>Effect of fungi and light on seed germination of three Opuntia species from semiarid lands of central Mexico.</title>
        <authorList>
            <person name="Delgado-Sanchez P."/>
            <person name="Jimenez-Bremont J.F."/>
            <person name="Guerrero-Gonzalez Mde L."/>
            <person name="Flores J."/>
        </authorList>
    </citation>
    <scope>NUCLEOTIDE SEQUENCE</scope>
    <source>
        <tissue evidence="1">Cladode</tissue>
    </source>
</reference>
<reference evidence="1" key="2">
    <citation type="submission" date="2020-07" db="EMBL/GenBank/DDBJ databases">
        <authorList>
            <person name="Vera ALvarez R."/>
            <person name="Arias-Moreno D.M."/>
            <person name="Jimenez-Jacinto V."/>
            <person name="Jimenez-Bremont J.F."/>
            <person name="Swaminathan K."/>
            <person name="Moose S.P."/>
            <person name="Guerrero-Gonzalez M.L."/>
            <person name="Marino-Ramirez L."/>
            <person name="Landsman D."/>
            <person name="Rodriguez-Kessler M."/>
            <person name="Delgado-Sanchez P."/>
        </authorList>
    </citation>
    <scope>NUCLEOTIDE SEQUENCE</scope>
    <source>
        <tissue evidence="1">Cladode</tissue>
    </source>
</reference>
<evidence type="ECO:0000313" key="1">
    <source>
        <dbReference type="EMBL" id="MBA4673020.1"/>
    </source>
</evidence>
<protein>
    <submittedName>
        <fullName evidence="1">Uncharacterized protein</fullName>
    </submittedName>
</protein>
<accession>A0A7C9EPH1</accession>
<proteinExistence type="predicted"/>
<dbReference type="EMBL" id="GISG01257322">
    <property type="protein sequence ID" value="MBA4673020.1"/>
    <property type="molecule type" value="Transcribed_RNA"/>
</dbReference>
<name>A0A7C9EPH1_OPUST</name>
<organism evidence="1">
    <name type="scientific">Opuntia streptacantha</name>
    <name type="common">Prickly pear cactus</name>
    <name type="synonym">Opuntia cardona</name>
    <dbReference type="NCBI Taxonomy" id="393608"/>
    <lineage>
        <taxon>Eukaryota</taxon>
        <taxon>Viridiplantae</taxon>
        <taxon>Streptophyta</taxon>
        <taxon>Embryophyta</taxon>
        <taxon>Tracheophyta</taxon>
        <taxon>Spermatophyta</taxon>
        <taxon>Magnoliopsida</taxon>
        <taxon>eudicotyledons</taxon>
        <taxon>Gunneridae</taxon>
        <taxon>Pentapetalae</taxon>
        <taxon>Caryophyllales</taxon>
        <taxon>Cactineae</taxon>
        <taxon>Cactaceae</taxon>
        <taxon>Opuntioideae</taxon>
        <taxon>Opuntia</taxon>
    </lineage>
</organism>
<dbReference type="AlphaFoldDB" id="A0A7C9EPH1"/>
<sequence>MYGKRELSLEDSGGEETSDIFDSLNVFESFRILRAFLMSYSPELRPTPLGSNVDLRISWPRLSPKLSHCKFSGFSGLKHHRLSRSRSLTLLLGTQAEGNNVGLDKYLAAPTGHPLALAVKGVLQCIPSLFPRKVLPSWSLFLVFHLSDISFVIFWTSWLADFLIGLDDEVPCLLSKEDKHEKEDIVSSCSLTEFLSSLGPELETSVKRCHMLCFTSLASCFAISQDDLQSSTGDSTALSRFLIFLPRKLIPLSLPQEIFCFRPPVVQLGNEDLPRRGDLLFCMFSSIILSECEQPFATRKQSFETFCVK</sequence>